<dbReference type="AlphaFoldDB" id="A0A0M0JU62"/>
<dbReference type="InterPro" id="IPR027417">
    <property type="entry name" value="P-loop_NTPase"/>
</dbReference>
<comment type="caution">
    <text evidence="1">The sequence shown here is derived from an EMBL/GenBank/DDBJ whole genome shotgun (WGS) entry which is preliminary data.</text>
</comment>
<dbReference type="SUPFAM" id="SSF52540">
    <property type="entry name" value="P-loop containing nucleoside triphosphate hydrolases"/>
    <property type="match status" value="1"/>
</dbReference>
<dbReference type="Gene3D" id="3.40.50.300">
    <property type="entry name" value="P-loop containing nucleotide triphosphate hydrolases"/>
    <property type="match status" value="1"/>
</dbReference>
<accession>A0A0M0JU62</accession>
<protein>
    <recommendedName>
        <fullName evidence="3">NACHT domain-containing protein</fullName>
    </recommendedName>
</protein>
<keyword evidence="2" id="KW-1185">Reference proteome</keyword>
<organism evidence="1 2">
    <name type="scientific">Chrysochromulina tobinii</name>
    <dbReference type="NCBI Taxonomy" id="1460289"/>
    <lineage>
        <taxon>Eukaryota</taxon>
        <taxon>Haptista</taxon>
        <taxon>Haptophyta</taxon>
        <taxon>Prymnesiophyceae</taxon>
        <taxon>Prymnesiales</taxon>
        <taxon>Chrysochromulinaceae</taxon>
        <taxon>Chrysochromulina</taxon>
    </lineage>
</organism>
<evidence type="ECO:0000313" key="1">
    <source>
        <dbReference type="EMBL" id="KOO29882.1"/>
    </source>
</evidence>
<dbReference type="EMBL" id="JWZX01002339">
    <property type="protein sequence ID" value="KOO29882.1"/>
    <property type="molecule type" value="Genomic_DNA"/>
</dbReference>
<proteinExistence type="predicted"/>
<gene>
    <name evidence="1" type="ORF">Ctob_005215</name>
</gene>
<sequence>MPADDGFASMRVWHLDCLRAQHAYIPDALSGQQLNTLTDCVPIGVEGHDADGKPLAVRDARSLCAWLHDLRSSARTCALLTAGPAAGKTWLMSQLIMHVLGQGDGRAEDDGREPLVPVLMRAEQLQKRLAEQGAAFDAANDWVDAHLKLTCAPPHYAMLRAAMHKQRVLLLLDGLDEAGAERVRIEKHVAEVLAPKGFVILCTSRPAGLDEAGFAKFHRLTLAPLSDAQQEAFLATRLGDERASALKSYLRDKVPLDTGGDAGTKRRVTANPLMLSMVCSIAQLRVGIDMPTTTAELYEVAAGAMLKRSGVPVSDDARALLQATFFEAHADEQRIITEAHLAAAAARIGMRIGMPAAQRAADELRTLVARDGLPLVRLLEAKPLQMQAFHLSFQEYYAMRVIGEGSVQLPSFAWGVWWMNAVLMGV</sequence>
<evidence type="ECO:0008006" key="3">
    <source>
        <dbReference type="Google" id="ProtNLM"/>
    </source>
</evidence>
<reference evidence="2" key="1">
    <citation type="journal article" date="2015" name="PLoS Genet.">
        <title>Genome Sequence and Transcriptome Analyses of Chrysochromulina tobin: Metabolic Tools for Enhanced Algal Fitness in the Prominent Order Prymnesiales (Haptophyceae).</title>
        <authorList>
            <person name="Hovde B.T."/>
            <person name="Deodato C.R."/>
            <person name="Hunsperger H.M."/>
            <person name="Ryken S.A."/>
            <person name="Yost W."/>
            <person name="Jha R.K."/>
            <person name="Patterson J."/>
            <person name="Monnat R.J. Jr."/>
            <person name="Barlow S.B."/>
            <person name="Starkenburg S.R."/>
            <person name="Cattolico R.A."/>
        </authorList>
    </citation>
    <scope>NUCLEOTIDE SEQUENCE</scope>
    <source>
        <strain evidence="2">CCMP291</strain>
    </source>
</reference>
<feature type="non-terminal residue" evidence="1">
    <location>
        <position position="426"/>
    </location>
</feature>
<name>A0A0M0JU62_9EUKA</name>
<evidence type="ECO:0000313" key="2">
    <source>
        <dbReference type="Proteomes" id="UP000037460"/>
    </source>
</evidence>
<dbReference type="Proteomes" id="UP000037460">
    <property type="component" value="Unassembled WGS sequence"/>
</dbReference>